<dbReference type="Gene3D" id="2.40.10.480">
    <property type="match status" value="2"/>
</dbReference>
<dbReference type="PANTHER" id="PTHR32303:SF10">
    <property type="entry name" value="OUTER MEMBRANE PROTEIN ASSEMBLY FACTOR BAMB"/>
    <property type="match status" value="1"/>
</dbReference>
<comment type="cofactor">
    <cofactor evidence="1">
        <name>pyrroloquinoline quinone</name>
        <dbReference type="ChEBI" id="CHEBI:58442"/>
    </cofactor>
</comment>
<evidence type="ECO:0000256" key="1">
    <source>
        <dbReference type="ARBA" id="ARBA00001931"/>
    </source>
</evidence>
<keyword evidence="3" id="KW-0560">Oxidoreductase</keyword>
<evidence type="ECO:0000256" key="2">
    <source>
        <dbReference type="ARBA" id="ARBA00008156"/>
    </source>
</evidence>
<reference evidence="6 7" key="1">
    <citation type="submission" date="2019-02" db="EMBL/GenBank/DDBJ databases">
        <title>Genomic Encyclopedia of Type Strains, Phase IV (KMG-IV): sequencing the most valuable type-strain genomes for metagenomic binning, comparative biology and taxonomic classification.</title>
        <authorList>
            <person name="Goeker M."/>
        </authorList>
    </citation>
    <scope>NUCLEOTIDE SEQUENCE [LARGE SCALE GENOMIC DNA]</scope>
    <source>
        <strain evidence="6 7">DSM 19570</strain>
    </source>
</reference>
<dbReference type="InterPro" id="IPR002372">
    <property type="entry name" value="PQQ_rpt_dom"/>
</dbReference>
<dbReference type="AlphaFoldDB" id="A0A4Q7VMX0"/>
<dbReference type="GO" id="GO:0016491">
    <property type="term" value="F:oxidoreductase activity"/>
    <property type="evidence" value="ECO:0007669"/>
    <property type="project" value="UniProtKB-KW"/>
</dbReference>
<gene>
    <name evidence="6" type="ORF">EV670_2079</name>
</gene>
<evidence type="ECO:0000259" key="5">
    <source>
        <dbReference type="Pfam" id="PF13360"/>
    </source>
</evidence>
<dbReference type="RefSeq" id="WP_165393295.1">
    <property type="nucleotide sequence ID" value="NZ_SHKP01000006.1"/>
</dbReference>
<evidence type="ECO:0000313" key="6">
    <source>
        <dbReference type="EMBL" id="RZT97686.1"/>
    </source>
</evidence>
<dbReference type="InterPro" id="IPR011047">
    <property type="entry name" value="Quinoprotein_ADH-like_sf"/>
</dbReference>
<feature type="signal peptide" evidence="4">
    <location>
        <begin position="1"/>
        <end position="26"/>
    </location>
</feature>
<dbReference type="Proteomes" id="UP000293671">
    <property type="component" value="Unassembled WGS sequence"/>
</dbReference>
<name>A0A4Q7VMX0_9BURK</name>
<accession>A0A4Q7VMX0</accession>
<sequence length="540" mass="55567">MRKQKLSIVALGAFMGLMACGSPVLAEPGWAAAGNDLKNSRFQADETRITAKTVGGLQLKWSLTTTGDVTANPAVEGQYLYFPDSAGFLYKVDRITGALVWKRPISDYTGIAGDFARATPAIAGNALILGNQSGKFLGTAFGQPNPQPARVFAVDKASGNPLWSTQVDTTALSFVTHSAIVANGTAFVGTASNEELVAAFVPPEYWQWQFRGSVVALDVATGAIKWQTYTVPAGYFGGAVWGSTGAVDIKSNQVFMATGNNYAVPKIVLECLGGGGTAAACMSADNHFDSIIAMDMTTGAVKWAGRGLPPDVWNVACGLNTPGFTVGPWFPGVYGNCPNGNPATAGPDYDFAQGPIWLGGGLVGAGQKSGMFWAFDHKTGALAWSTQVAPGGVTGGLQWGSATDGNRIFVAVANSGPSSAGGGVGALPWTLKDGSVTTAGGWAALDRKTGAVLWTTKDPMGSRSEAAVSAANDVVFGCNLALGAGTMYALNAKSGQVLWSYNSGAPCNAGPSIVDGMVYWGSGTFISPGGPQKVFAFGLN</sequence>
<organism evidence="6 7">
    <name type="scientific">Rivibacter subsaxonicus</name>
    <dbReference type="NCBI Taxonomy" id="457575"/>
    <lineage>
        <taxon>Bacteria</taxon>
        <taxon>Pseudomonadati</taxon>
        <taxon>Pseudomonadota</taxon>
        <taxon>Betaproteobacteria</taxon>
        <taxon>Burkholderiales</taxon>
        <taxon>Rivibacter</taxon>
    </lineage>
</organism>
<dbReference type="Gene3D" id="2.140.10.10">
    <property type="entry name" value="Quinoprotein alcohol dehydrogenase-like superfamily"/>
    <property type="match status" value="1"/>
</dbReference>
<protein>
    <submittedName>
        <fullName evidence="6">Polyvinyl alcohol dehydrogenase (Cytochrome)</fullName>
    </submittedName>
</protein>
<evidence type="ECO:0000256" key="3">
    <source>
        <dbReference type="ARBA" id="ARBA00023002"/>
    </source>
</evidence>
<proteinExistence type="inferred from homology"/>
<evidence type="ECO:0000256" key="4">
    <source>
        <dbReference type="SAM" id="SignalP"/>
    </source>
</evidence>
<dbReference type="PROSITE" id="PS51257">
    <property type="entry name" value="PROKAR_LIPOPROTEIN"/>
    <property type="match status" value="1"/>
</dbReference>
<dbReference type="SUPFAM" id="SSF50998">
    <property type="entry name" value="Quinoprotein alcohol dehydrogenase-like"/>
    <property type="match status" value="1"/>
</dbReference>
<keyword evidence="4" id="KW-0732">Signal</keyword>
<feature type="domain" description="Pyrrolo-quinoline quinone repeat" evidence="5">
    <location>
        <begin position="443"/>
        <end position="519"/>
    </location>
</feature>
<dbReference type="Pfam" id="PF13360">
    <property type="entry name" value="PQQ_2"/>
    <property type="match status" value="2"/>
</dbReference>
<evidence type="ECO:0000313" key="7">
    <source>
        <dbReference type="Proteomes" id="UP000293671"/>
    </source>
</evidence>
<dbReference type="EMBL" id="SHKP01000006">
    <property type="protein sequence ID" value="RZT97686.1"/>
    <property type="molecule type" value="Genomic_DNA"/>
</dbReference>
<comment type="caution">
    <text evidence="6">The sequence shown here is derived from an EMBL/GenBank/DDBJ whole genome shotgun (WGS) entry which is preliminary data.</text>
</comment>
<feature type="chain" id="PRO_5020970518" evidence="4">
    <location>
        <begin position="27"/>
        <end position="540"/>
    </location>
</feature>
<dbReference type="InterPro" id="IPR018391">
    <property type="entry name" value="PQQ_b-propeller_rpt"/>
</dbReference>
<feature type="domain" description="Pyrrolo-quinoline quinone repeat" evidence="5">
    <location>
        <begin position="61"/>
        <end position="262"/>
    </location>
</feature>
<comment type="similarity">
    <text evidence="2">Belongs to the bacterial PQQ dehydrogenase family.</text>
</comment>
<dbReference type="PANTHER" id="PTHR32303">
    <property type="entry name" value="QUINOPROTEIN ALCOHOL DEHYDROGENASE (CYTOCHROME C)"/>
    <property type="match status" value="1"/>
</dbReference>
<keyword evidence="7" id="KW-1185">Reference proteome</keyword>
<dbReference type="SMART" id="SM00564">
    <property type="entry name" value="PQQ"/>
    <property type="match status" value="6"/>
</dbReference>